<dbReference type="Gene3D" id="3.40.50.720">
    <property type="entry name" value="NAD(P)-binding Rossmann-like Domain"/>
    <property type="match status" value="2"/>
</dbReference>
<dbReference type="PANTHER" id="PTHR43333">
    <property type="entry name" value="2-HACID_DH_C DOMAIN-CONTAINING PROTEIN"/>
    <property type="match status" value="1"/>
</dbReference>
<dbReference type="InterPro" id="IPR036291">
    <property type="entry name" value="NAD(P)-bd_dom_sf"/>
</dbReference>
<dbReference type="AlphaFoldDB" id="A0AB34KI59"/>
<dbReference type="CDD" id="cd12160">
    <property type="entry name" value="2-Hacid_dh_3"/>
    <property type="match status" value="1"/>
</dbReference>
<dbReference type="SUPFAM" id="SSF51735">
    <property type="entry name" value="NAD(P)-binding Rossmann-fold domains"/>
    <property type="match status" value="1"/>
</dbReference>
<sequence>MKLLYPTSLVLDVQSLEGFSVDLQPYDVKKEIPAEHLDAEVLVTWTNTADNLKHAAANMKQLKWIQSLAAGPNDVLGAGFDPKTVTITTGSGLHDATVAEHALGLLLASARKFHEMRDYQTQQKWPGHLGGPQPDRPKNAFTTLRDANVLIWGFGNIAKTLTPYLTALGANVTGLARHAGVRNGIEIHAEADLPSLLPKVDALVMILPGSDTTKHALNAERLKLLPKHAWVVNVGRGTTVDEAALDAALTNGEIGGAALDVFETEPLPGSSPLYKQKDVILSPHAAGGRPQGAEGLIAENLRKFIAGQELKNVI</sequence>
<keyword evidence="1" id="KW-0560">Oxidoreductase</keyword>
<accession>A0AB34KI59</accession>
<feature type="domain" description="D-isomer specific 2-hydroxyacid dehydrogenase NAD-binding" evidence="3">
    <location>
        <begin position="103"/>
        <end position="286"/>
    </location>
</feature>
<evidence type="ECO:0000313" key="4">
    <source>
        <dbReference type="EMBL" id="KAL1583280.1"/>
    </source>
</evidence>
<proteinExistence type="predicted"/>
<dbReference type="GO" id="GO:0051287">
    <property type="term" value="F:NAD binding"/>
    <property type="evidence" value="ECO:0007669"/>
    <property type="project" value="InterPro"/>
</dbReference>
<dbReference type="PANTHER" id="PTHR43333:SF1">
    <property type="entry name" value="D-ISOMER SPECIFIC 2-HYDROXYACID DEHYDROGENASE NAD-BINDING DOMAIN-CONTAINING PROTEIN"/>
    <property type="match status" value="1"/>
</dbReference>
<dbReference type="Pfam" id="PF02826">
    <property type="entry name" value="2-Hacid_dh_C"/>
    <property type="match status" value="1"/>
</dbReference>
<keyword evidence="2" id="KW-0520">NAD</keyword>
<dbReference type="Proteomes" id="UP000803884">
    <property type="component" value="Unassembled WGS sequence"/>
</dbReference>
<comment type="caution">
    <text evidence="4">The sequence shown here is derived from an EMBL/GenBank/DDBJ whole genome shotgun (WGS) entry which is preliminary data.</text>
</comment>
<evidence type="ECO:0000256" key="1">
    <source>
        <dbReference type="ARBA" id="ARBA00023002"/>
    </source>
</evidence>
<gene>
    <name evidence="4" type="ORF">WHR41_07861</name>
</gene>
<protein>
    <recommendedName>
        <fullName evidence="3">D-isomer specific 2-hydroxyacid dehydrogenase NAD-binding domain-containing protein</fullName>
    </recommendedName>
</protein>
<dbReference type="GeneID" id="96009303"/>
<evidence type="ECO:0000256" key="2">
    <source>
        <dbReference type="ARBA" id="ARBA00023027"/>
    </source>
</evidence>
<evidence type="ECO:0000313" key="5">
    <source>
        <dbReference type="Proteomes" id="UP000803884"/>
    </source>
</evidence>
<dbReference type="InterPro" id="IPR006140">
    <property type="entry name" value="D-isomer_DH_NAD-bd"/>
</dbReference>
<dbReference type="SUPFAM" id="SSF52283">
    <property type="entry name" value="Formate/glycerate dehydrogenase catalytic domain-like"/>
    <property type="match status" value="1"/>
</dbReference>
<dbReference type="EMBL" id="JAAQHG020000037">
    <property type="protein sequence ID" value="KAL1583280.1"/>
    <property type="molecule type" value="Genomic_DNA"/>
</dbReference>
<evidence type="ECO:0000259" key="3">
    <source>
        <dbReference type="Pfam" id="PF02826"/>
    </source>
</evidence>
<dbReference type="GO" id="GO:0016491">
    <property type="term" value="F:oxidoreductase activity"/>
    <property type="evidence" value="ECO:0007669"/>
    <property type="project" value="UniProtKB-KW"/>
</dbReference>
<name>A0AB34KI59_9PEZI</name>
<organism evidence="4 5">
    <name type="scientific">Cladosporium halotolerans</name>
    <dbReference type="NCBI Taxonomy" id="1052096"/>
    <lineage>
        <taxon>Eukaryota</taxon>
        <taxon>Fungi</taxon>
        <taxon>Dikarya</taxon>
        <taxon>Ascomycota</taxon>
        <taxon>Pezizomycotina</taxon>
        <taxon>Dothideomycetes</taxon>
        <taxon>Dothideomycetidae</taxon>
        <taxon>Cladosporiales</taxon>
        <taxon>Cladosporiaceae</taxon>
        <taxon>Cladosporium</taxon>
    </lineage>
</organism>
<keyword evidence="5" id="KW-1185">Reference proteome</keyword>
<dbReference type="RefSeq" id="XP_069226387.1">
    <property type="nucleotide sequence ID" value="XM_069376465.1"/>
</dbReference>
<reference evidence="4 5" key="1">
    <citation type="journal article" date="2020" name="Microbiol. Resour. Announc.">
        <title>Draft Genome Sequence of a Cladosporium Species Isolated from the Mesophotic Ascidian Didemnum maculosum.</title>
        <authorList>
            <person name="Gioti A."/>
            <person name="Siaperas R."/>
            <person name="Nikolaivits E."/>
            <person name="Le Goff G."/>
            <person name="Ouazzani J."/>
            <person name="Kotoulas G."/>
            <person name="Topakas E."/>
        </authorList>
    </citation>
    <scope>NUCLEOTIDE SEQUENCE [LARGE SCALE GENOMIC DNA]</scope>
    <source>
        <strain evidence="4 5">TM138-S3</strain>
    </source>
</reference>